<evidence type="ECO:0000313" key="10">
    <source>
        <dbReference type="EMBL" id="STQ83259.1"/>
    </source>
</evidence>
<protein>
    <submittedName>
        <fullName evidence="10">Potassium-transporting ATPase subunit A</fullName>
    </submittedName>
</protein>
<keyword evidence="1" id="KW-0813">Transport</keyword>
<proteinExistence type="predicted"/>
<comment type="caution">
    <text evidence="10">The sequence shown here is derived from an EMBL/GenBank/DDBJ whole genome shotgun (WGS) entry which is preliminary data.</text>
</comment>
<feature type="transmembrane region" description="Helical" evidence="9">
    <location>
        <begin position="6"/>
        <end position="23"/>
    </location>
</feature>
<evidence type="ECO:0000256" key="4">
    <source>
        <dbReference type="ARBA" id="ARBA00022692"/>
    </source>
</evidence>
<keyword evidence="3" id="KW-0633">Potassium transport</keyword>
<accession>A0AAX2KWF9</accession>
<keyword evidence="7" id="KW-0406">Ion transport</keyword>
<evidence type="ECO:0000256" key="5">
    <source>
        <dbReference type="ARBA" id="ARBA00022958"/>
    </source>
</evidence>
<evidence type="ECO:0000313" key="11">
    <source>
        <dbReference type="Proteomes" id="UP000254396"/>
    </source>
</evidence>
<keyword evidence="8 9" id="KW-0472">Membrane</keyword>
<dbReference type="EMBL" id="UGIX01000009">
    <property type="protein sequence ID" value="STQ83259.1"/>
    <property type="molecule type" value="Genomic_DNA"/>
</dbReference>
<dbReference type="PANTHER" id="PTHR30607">
    <property type="entry name" value="POTASSIUM-TRANSPORTING ATPASE A CHAIN"/>
    <property type="match status" value="1"/>
</dbReference>
<name>A0AAX2KWF9_ENTFL</name>
<evidence type="ECO:0000256" key="9">
    <source>
        <dbReference type="SAM" id="Phobius"/>
    </source>
</evidence>
<evidence type="ECO:0000256" key="1">
    <source>
        <dbReference type="ARBA" id="ARBA00022448"/>
    </source>
</evidence>
<gene>
    <name evidence="10" type="ORF">NCTC13379_03707</name>
</gene>
<dbReference type="Proteomes" id="UP000254396">
    <property type="component" value="Unassembled WGS sequence"/>
</dbReference>
<sequence length="136" mass="14590">MFGLTAQNFVSAGVGLSVLVALLRGLSQVKKKALGNFWQDLTRSLVYILLPISIILAVLLISQGTVQSFQSGVAYQGLEGKSLWLHLGPVASQVAIKQLGTNGGGFFGANSAYPFENPTLFSNFLENIAILLLQRH</sequence>
<dbReference type="GO" id="GO:0008556">
    <property type="term" value="F:P-type potassium transmembrane transporter activity"/>
    <property type="evidence" value="ECO:0007669"/>
    <property type="project" value="InterPro"/>
</dbReference>
<dbReference type="AlphaFoldDB" id="A0AAX2KWF9"/>
<evidence type="ECO:0000256" key="8">
    <source>
        <dbReference type="ARBA" id="ARBA00023136"/>
    </source>
</evidence>
<feature type="transmembrane region" description="Helical" evidence="9">
    <location>
        <begin position="44"/>
        <end position="61"/>
    </location>
</feature>
<keyword evidence="6 9" id="KW-1133">Transmembrane helix</keyword>
<dbReference type="InterPro" id="IPR004623">
    <property type="entry name" value="KdpA"/>
</dbReference>
<keyword evidence="5" id="KW-0630">Potassium</keyword>
<dbReference type="GO" id="GO:0005886">
    <property type="term" value="C:plasma membrane"/>
    <property type="evidence" value="ECO:0007669"/>
    <property type="project" value="TreeGrafter"/>
</dbReference>
<evidence type="ECO:0000256" key="7">
    <source>
        <dbReference type="ARBA" id="ARBA00023065"/>
    </source>
</evidence>
<evidence type="ECO:0000256" key="3">
    <source>
        <dbReference type="ARBA" id="ARBA00022538"/>
    </source>
</evidence>
<evidence type="ECO:0000256" key="6">
    <source>
        <dbReference type="ARBA" id="ARBA00022989"/>
    </source>
</evidence>
<dbReference type="Pfam" id="PF03814">
    <property type="entry name" value="KdpA"/>
    <property type="match status" value="1"/>
</dbReference>
<reference evidence="10 11" key="1">
    <citation type="submission" date="2018-06" db="EMBL/GenBank/DDBJ databases">
        <authorList>
            <consortium name="Pathogen Informatics"/>
            <person name="Doyle S."/>
        </authorList>
    </citation>
    <scope>NUCLEOTIDE SEQUENCE [LARGE SCALE GENOMIC DNA]</scope>
    <source>
        <strain evidence="10 11">NCTC13379</strain>
    </source>
</reference>
<dbReference type="PANTHER" id="PTHR30607:SF2">
    <property type="entry name" value="POTASSIUM-TRANSPORTING ATPASE POTASSIUM-BINDING SUBUNIT"/>
    <property type="match status" value="1"/>
</dbReference>
<keyword evidence="4 9" id="KW-0812">Transmembrane</keyword>
<organism evidence="10 11">
    <name type="scientific">Enterococcus faecalis</name>
    <name type="common">Streptococcus faecalis</name>
    <dbReference type="NCBI Taxonomy" id="1351"/>
    <lineage>
        <taxon>Bacteria</taxon>
        <taxon>Bacillati</taxon>
        <taxon>Bacillota</taxon>
        <taxon>Bacilli</taxon>
        <taxon>Lactobacillales</taxon>
        <taxon>Enterococcaceae</taxon>
        <taxon>Enterococcus</taxon>
    </lineage>
</organism>
<evidence type="ECO:0000256" key="2">
    <source>
        <dbReference type="ARBA" id="ARBA00022475"/>
    </source>
</evidence>
<keyword evidence="2" id="KW-1003">Cell membrane</keyword>